<reference evidence="3 4" key="1">
    <citation type="submission" date="2024-10" db="EMBL/GenBank/DDBJ databases">
        <title>The Natural Products Discovery Center: Release of the First 8490 Sequenced Strains for Exploring Actinobacteria Biosynthetic Diversity.</title>
        <authorList>
            <person name="Kalkreuter E."/>
            <person name="Kautsar S.A."/>
            <person name="Yang D."/>
            <person name="Bader C.D."/>
            <person name="Teijaro C.N."/>
            <person name="Fluegel L."/>
            <person name="Davis C.M."/>
            <person name="Simpson J.R."/>
            <person name="Lauterbach L."/>
            <person name="Steele A.D."/>
            <person name="Gui C."/>
            <person name="Meng S."/>
            <person name="Li G."/>
            <person name="Viehrig K."/>
            <person name="Ye F."/>
            <person name="Su P."/>
            <person name="Kiefer A.F."/>
            <person name="Nichols A."/>
            <person name="Cepeda A.J."/>
            <person name="Yan W."/>
            <person name="Fan B."/>
            <person name="Jiang Y."/>
            <person name="Adhikari A."/>
            <person name="Zheng C.-J."/>
            <person name="Schuster L."/>
            <person name="Cowan T.M."/>
            <person name="Smanski M.J."/>
            <person name="Chevrette M.G."/>
            <person name="De Carvalho L.P.S."/>
            <person name="Shen B."/>
        </authorList>
    </citation>
    <scope>NUCLEOTIDE SEQUENCE [LARGE SCALE GENOMIC DNA]</scope>
    <source>
        <strain evidence="3 4">NPDC000087</strain>
    </source>
</reference>
<name>A0ABW6WT86_9ACTN</name>
<keyword evidence="1" id="KW-0732">Signal</keyword>
<accession>A0ABW6WT86</accession>
<organism evidence="3 4">
    <name type="scientific">Paractinoplanes globisporus</name>
    <dbReference type="NCBI Taxonomy" id="113565"/>
    <lineage>
        <taxon>Bacteria</taxon>
        <taxon>Bacillati</taxon>
        <taxon>Actinomycetota</taxon>
        <taxon>Actinomycetes</taxon>
        <taxon>Micromonosporales</taxon>
        <taxon>Micromonosporaceae</taxon>
        <taxon>Paractinoplanes</taxon>
    </lineage>
</organism>
<feature type="signal peptide" evidence="1">
    <location>
        <begin position="1"/>
        <end position="23"/>
    </location>
</feature>
<feature type="chain" id="PRO_5046088026" evidence="1">
    <location>
        <begin position="24"/>
        <end position="160"/>
    </location>
</feature>
<protein>
    <submittedName>
        <fullName evidence="3">Cell division protein FtsX</fullName>
    </submittedName>
</protein>
<dbReference type="Proteomes" id="UP001602245">
    <property type="component" value="Unassembled WGS sequence"/>
</dbReference>
<comment type="caution">
    <text evidence="3">The sequence shown here is derived from an EMBL/GenBank/DDBJ whole genome shotgun (WGS) entry which is preliminary data.</text>
</comment>
<evidence type="ECO:0000259" key="2">
    <source>
        <dbReference type="Pfam" id="PF18075"/>
    </source>
</evidence>
<keyword evidence="3" id="KW-0131">Cell cycle</keyword>
<dbReference type="Gene3D" id="3.30.70.3040">
    <property type="match status" value="1"/>
</dbReference>
<proteinExistence type="predicted"/>
<dbReference type="InterPro" id="IPR040690">
    <property type="entry name" value="FtsX_ECD"/>
</dbReference>
<feature type="domain" description="FtsX extracellular" evidence="2">
    <location>
        <begin position="39"/>
        <end position="135"/>
    </location>
</feature>
<dbReference type="EMBL" id="JBIAZU010000008">
    <property type="protein sequence ID" value="MFF5296517.1"/>
    <property type="molecule type" value="Genomic_DNA"/>
</dbReference>
<dbReference type="GO" id="GO:0051301">
    <property type="term" value="P:cell division"/>
    <property type="evidence" value="ECO:0007669"/>
    <property type="project" value="UniProtKB-KW"/>
</dbReference>
<dbReference type="RefSeq" id="WP_020517286.1">
    <property type="nucleotide sequence ID" value="NZ_JBIAZU010000008.1"/>
</dbReference>
<evidence type="ECO:0000313" key="4">
    <source>
        <dbReference type="Proteomes" id="UP001602245"/>
    </source>
</evidence>
<evidence type="ECO:0000256" key="1">
    <source>
        <dbReference type="SAM" id="SignalP"/>
    </source>
</evidence>
<keyword evidence="4" id="KW-1185">Reference proteome</keyword>
<dbReference type="PANTHER" id="PTHR47755:SF1">
    <property type="entry name" value="CELL DIVISION PROTEIN FTSX"/>
    <property type="match status" value="1"/>
</dbReference>
<dbReference type="PROSITE" id="PS51257">
    <property type="entry name" value="PROKAR_LIPOPROTEIN"/>
    <property type="match status" value="1"/>
</dbReference>
<dbReference type="InterPro" id="IPR004513">
    <property type="entry name" value="FtsX"/>
</dbReference>
<keyword evidence="3" id="KW-0132">Cell division</keyword>
<gene>
    <name evidence="3" type="ORF">ACFY35_44370</name>
</gene>
<dbReference type="PANTHER" id="PTHR47755">
    <property type="entry name" value="CELL DIVISION PROTEIN FTSX"/>
    <property type="match status" value="1"/>
</dbReference>
<sequence>MRKLTTILLLAALALSGCGLVHHDSQDDKLKRAIEENAKLTVFLPATATDKQHQAVEAKLRSLPGVKDVVYESKAEAYATFGHLFSAEPGFVDSVRPSALPDSYRVRLTGTKAALQIRDSPLQDEIENLPGVDKILFSCLTVDECRKAYSPKPTPSPSPS</sequence>
<evidence type="ECO:0000313" key="3">
    <source>
        <dbReference type="EMBL" id="MFF5296517.1"/>
    </source>
</evidence>
<dbReference type="Pfam" id="PF18075">
    <property type="entry name" value="FtsX_ECD"/>
    <property type="match status" value="1"/>
</dbReference>